<name>A0A2U9IRN6_9CREN</name>
<evidence type="ECO:0000313" key="2">
    <source>
        <dbReference type="EMBL" id="AWR98654.1"/>
    </source>
</evidence>
<protein>
    <submittedName>
        <fullName evidence="2">CRISPR-associated protein</fullName>
    </submittedName>
</protein>
<organism evidence="2 3">
    <name type="scientific">Metallosphaera hakonensis JCM 8857 = DSM 7519</name>
    <dbReference type="NCBI Taxonomy" id="1293036"/>
    <lineage>
        <taxon>Archaea</taxon>
        <taxon>Thermoproteota</taxon>
        <taxon>Thermoprotei</taxon>
        <taxon>Sulfolobales</taxon>
        <taxon>Sulfolobaceae</taxon>
        <taxon>Metallosphaera</taxon>
    </lineage>
</organism>
<evidence type="ECO:0000313" key="3">
    <source>
        <dbReference type="Proteomes" id="UP000247586"/>
    </source>
</evidence>
<dbReference type="AlphaFoldDB" id="A0A2U9IRN6"/>
<dbReference type="EMBL" id="CP029287">
    <property type="protein sequence ID" value="AWR98654.1"/>
    <property type="molecule type" value="Genomic_DNA"/>
</dbReference>
<dbReference type="Pfam" id="PF22230">
    <property type="entry name" value="Csx1_CARF"/>
    <property type="match status" value="1"/>
</dbReference>
<feature type="domain" description="CRISPR system endoribonuclease Csx1 CARF" evidence="1">
    <location>
        <begin position="9"/>
        <end position="167"/>
    </location>
</feature>
<dbReference type="Proteomes" id="UP000247586">
    <property type="component" value="Chromosome"/>
</dbReference>
<sequence>MNCLFYIAGNLMNYQVVDYVIHDKEIRTFFAAHALYKAFNPDRVVTLLPDSLIQDSDWENVKKAYKNMILFQARNINFEQLDDIKSFINKLEIYPIPNAGIAKAFKGENGEIKDTKPTIPYSKDRGAVFIFNVIYSILQDYSCDSYIIDLTHGTNVLTTALLTAGSLFNSTFYSAPVMGPPERNSKVKVVELTELVEAMRDSLMIASSIEMLDERYFRDYKSNLEKLNPNNFKDKRELISRIKGSEPGMIIDLLWNIRNGFTVNAIKAMKDVSLRVQELKGDTRKLTSHFIDWSNNPDLDVKEIVLPHFYSTLKVEDILGRTDDLSVLRHLLDLYVKAKLYDKALSLARELPVAFCLKFRGGGTFEKKSQEGNNSQGNAKEVKGNEYEECKNLVTNYYGEEQNAIIQYRNILMHGGLSEDLKVSVDGEGRLNVGNTLKRKSIEDLIKDLGNKVDKVINRIESNSKKGLSSSEEVR</sequence>
<dbReference type="STRING" id="1293036.GCA_001315825_02650"/>
<reference evidence="2" key="1">
    <citation type="submission" date="2018-05" db="EMBL/GenBank/DDBJ databases">
        <title>Complete Genome Sequences of Extremely Thermoacidophilic, Metal-Mobilizing Type-Strain Members of the Archaeal Family Sulfolobaceae: Acidianus brierleyi DSM-1651T, Acidianus sulfidivorans DSM-18786T, Metallosphaera hakonensis DSM-7519T, and Metallosphaera prunae DSM-10039T.</title>
        <authorList>
            <person name="Counts J.A."/>
            <person name="Kelly R.M."/>
        </authorList>
    </citation>
    <scope>NUCLEOTIDE SEQUENCE [LARGE SCALE GENOMIC DNA]</scope>
    <source>
        <strain evidence="2">HO1-1</strain>
    </source>
</reference>
<keyword evidence="3" id="KW-1185">Reference proteome</keyword>
<evidence type="ECO:0000259" key="1">
    <source>
        <dbReference type="Pfam" id="PF22230"/>
    </source>
</evidence>
<accession>A0A2U9IRN6</accession>
<proteinExistence type="predicted"/>
<dbReference type="Gene3D" id="3.40.50.10640">
    <property type="entry name" value="SSO1389-like"/>
    <property type="match status" value="1"/>
</dbReference>
<gene>
    <name evidence="2" type="ORF">DFR87_01875</name>
</gene>
<dbReference type="OrthoDB" id="41706at2157"/>
<dbReference type="RefSeq" id="WP_054837237.1">
    <property type="nucleotide sequence ID" value="NZ_BBBA01000033.1"/>
</dbReference>
<dbReference type="InterPro" id="IPR053857">
    <property type="entry name" value="Csx1_CARF"/>
</dbReference>
<dbReference type="GeneID" id="36834051"/>
<dbReference type="SUPFAM" id="SSF160980">
    <property type="entry name" value="SSO1389-like"/>
    <property type="match status" value="1"/>
</dbReference>
<dbReference type="KEGG" id="mhk:DFR87_01875"/>